<dbReference type="InterPro" id="IPR009051">
    <property type="entry name" value="Helical_ferredxn"/>
</dbReference>
<reference evidence="5 6" key="1">
    <citation type="submission" date="2013-01" db="EMBL/GenBank/DDBJ databases">
        <title>The Genome Sequence of Clostridium colicanis 209318.</title>
        <authorList>
            <consortium name="The Broad Institute Genome Sequencing Platform"/>
            <person name="Earl A."/>
            <person name="Ward D."/>
            <person name="Feldgarden M."/>
            <person name="Gevers D."/>
            <person name="Courvalin P."/>
            <person name="Lambert T."/>
            <person name="Walker B."/>
            <person name="Young S.K."/>
            <person name="Zeng Q."/>
            <person name="Gargeya S."/>
            <person name="Fitzgerald M."/>
            <person name="Haas B."/>
            <person name="Abouelleil A."/>
            <person name="Alvarado L."/>
            <person name="Arachchi H.M."/>
            <person name="Berlin A.M."/>
            <person name="Chapman S.B."/>
            <person name="Dewar J."/>
            <person name="Goldberg J."/>
            <person name="Griggs A."/>
            <person name="Gujja S."/>
            <person name="Hansen M."/>
            <person name="Howarth C."/>
            <person name="Imamovic A."/>
            <person name="Larimer J."/>
            <person name="McCowan C."/>
            <person name="Murphy C."/>
            <person name="Neiman D."/>
            <person name="Pearson M."/>
            <person name="Priest M."/>
            <person name="Roberts A."/>
            <person name="Saif S."/>
            <person name="Shea T."/>
            <person name="Sisk P."/>
            <person name="Sykes S."/>
            <person name="Wortman J."/>
            <person name="Nusbaum C."/>
            <person name="Birren B."/>
        </authorList>
    </citation>
    <scope>NUCLEOTIDE SEQUENCE [LARGE SCALE GENOMIC DNA]</scope>
    <source>
        <strain evidence="5 6">209318</strain>
    </source>
</reference>
<evidence type="ECO:0000259" key="4">
    <source>
        <dbReference type="PROSITE" id="PS51379"/>
    </source>
</evidence>
<dbReference type="GO" id="GO:0046872">
    <property type="term" value="F:metal ion binding"/>
    <property type="evidence" value="ECO:0007669"/>
    <property type="project" value="UniProtKB-KW"/>
</dbReference>
<evidence type="ECO:0000256" key="1">
    <source>
        <dbReference type="ARBA" id="ARBA00022723"/>
    </source>
</evidence>
<comment type="caution">
    <text evidence="5">The sequence shown here is derived from an EMBL/GenBank/DDBJ whole genome shotgun (WGS) entry which is preliminary data.</text>
</comment>
<dbReference type="GO" id="GO:0051536">
    <property type="term" value="F:iron-sulfur cluster binding"/>
    <property type="evidence" value="ECO:0007669"/>
    <property type="project" value="UniProtKB-KW"/>
</dbReference>
<dbReference type="AlphaFoldDB" id="N9WA20"/>
<name>N9WA20_9CLOT</name>
<dbReference type="Proteomes" id="UP000013097">
    <property type="component" value="Unassembled WGS sequence"/>
</dbReference>
<dbReference type="InterPro" id="IPR017900">
    <property type="entry name" value="4Fe4S_Fe_S_CS"/>
</dbReference>
<dbReference type="HOGENOM" id="CLU_046702_0_1_9"/>
<evidence type="ECO:0000256" key="3">
    <source>
        <dbReference type="ARBA" id="ARBA00023014"/>
    </source>
</evidence>
<dbReference type="PROSITE" id="PS51379">
    <property type="entry name" value="4FE4S_FER_2"/>
    <property type="match status" value="2"/>
</dbReference>
<feature type="domain" description="4Fe-4S ferredoxin-type" evidence="4">
    <location>
        <begin position="295"/>
        <end position="324"/>
    </location>
</feature>
<dbReference type="eggNOG" id="COG0479">
    <property type="taxonomic scope" value="Bacteria"/>
</dbReference>
<sequence>MDFKLSKKEAHNFLLKLQEEYKVFGPKSYKGEGRYSDIDSIRYGEINSFDEVVYEKKSNYSPKEVLLPINHLYAVKIGEQVIRNYEKEDKKKLIILRSCDIHAIERLDKKFSKDDYYNEKRKGVKFIVMECPKAFDTCYCLSVGTNKTDNYSMGIRFLEDGISIKIKDSDFDKFIDDSYSKDNFELAFATENTTKVNVPHMENWDKQTFDKTKDLSLWKEYSKRCIGCGSCNISCPTCTCLTTKEVKSETSDVIEIRRIWNGCQLVKSNSLKKKNLSEIVPTRIRQRVLDKFYMSQVETSNEQDCVGCGRCTDICPRLINFSNTVNRFSLELDKIYEEEGFNN</sequence>
<dbReference type="SUPFAM" id="SSF46548">
    <property type="entry name" value="alpha-helical ferredoxin"/>
    <property type="match status" value="1"/>
</dbReference>
<dbReference type="PANTHER" id="PTHR40447">
    <property type="entry name" value="ANAEROBIC SULFITE REDUCTASE SUBUNIT A"/>
    <property type="match status" value="1"/>
</dbReference>
<evidence type="ECO:0000313" key="6">
    <source>
        <dbReference type="Proteomes" id="UP000013097"/>
    </source>
</evidence>
<gene>
    <name evidence="5" type="ORF">HMPREF1092_02845</name>
</gene>
<keyword evidence="6" id="KW-1185">Reference proteome</keyword>
<accession>N9WA20</accession>
<keyword evidence="1" id="KW-0479">Metal-binding</keyword>
<evidence type="ECO:0000256" key="2">
    <source>
        <dbReference type="ARBA" id="ARBA00023004"/>
    </source>
</evidence>
<dbReference type="Pfam" id="PF17179">
    <property type="entry name" value="Fer4_22"/>
    <property type="match status" value="1"/>
</dbReference>
<dbReference type="InterPro" id="IPR017896">
    <property type="entry name" value="4Fe4S_Fe-S-bd"/>
</dbReference>
<organism evidence="5 6">
    <name type="scientific">Clostridium thermobutyricum</name>
    <dbReference type="NCBI Taxonomy" id="29372"/>
    <lineage>
        <taxon>Bacteria</taxon>
        <taxon>Bacillati</taxon>
        <taxon>Bacillota</taxon>
        <taxon>Clostridia</taxon>
        <taxon>Eubacteriales</taxon>
        <taxon>Clostridiaceae</taxon>
        <taxon>Clostridium</taxon>
    </lineage>
</organism>
<evidence type="ECO:0000313" key="5">
    <source>
        <dbReference type="EMBL" id="ENY99709.1"/>
    </source>
</evidence>
<dbReference type="EMBL" id="AGYT01000019">
    <property type="protein sequence ID" value="ENY99709.1"/>
    <property type="molecule type" value="Genomic_DNA"/>
</dbReference>
<dbReference type="PATRIC" id="fig|999411.4.peg.2763"/>
<proteinExistence type="predicted"/>
<feature type="domain" description="4Fe-4S ferredoxin-type" evidence="4">
    <location>
        <begin position="215"/>
        <end position="246"/>
    </location>
</feature>
<dbReference type="PANTHER" id="PTHR40447:SF1">
    <property type="entry name" value="ANAEROBIC SULFITE REDUCTASE SUBUNIT A"/>
    <property type="match status" value="1"/>
</dbReference>
<dbReference type="Gene3D" id="1.10.1060.10">
    <property type="entry name" value="Alpha-helical ferredoxin"/>
    <property type="match status" value="1"/>
</dbReference>
<protein>
    <submittedName>
        <fullName evidence="5">Sulfite reductase, subunit A</fullName>
    </submittedName>
</protein>
<keyword evidence="3" id="KW-0411">Iron-sulfur</keyword>
<dbReference type="PROSITE" id="PS00198">
    <property type="entry name" value="4FE4S_FER_1"/>
    <property type="match status" value="2"/>
</dbReference>
<dbReference type="RefSeq" id="WP_002599286.1">
    <property type="nucleotide sequence ID" value="NZ_KB850958.1"/>
</dbReference>
<keyword evidence="2" id="KW-0408">Iron</keyword>